<dbReference type="EMBL" id="BMAU01021377">
    <property type="protein sequence ID" value="GFY26729.1"/>
    <property type="molecule type" value="Genomic_DNA"/>
</dbReference>
<accession>A0A8X6W2D6</accession>
<gene>
    <name evidence="2" type="ORF">TNCV_4374751</name>
</gene>
<dbReference type="AlphaFoldDB" id="A0A8X6W2D6"/>
<evidence type="ECO:0000256" key="1">
    <source>
        <dbReference type="SAM" id="MobiDB-lite"/>
    </source>
</evidence>
<keyword evidence="3" id="KW-1185">Reference proteome</keyword>
<name>A0A8X6W2D6_TRICX</name>
<proteinExistence type="predicted"/>
<feature type="region of interest" description="Disordered" evidence="1">
    <location>
        <begin position="127"/>
        <end position="146"/>
    </location>
</feature>
<evidence type="ECO:0000313" key="2">
    <source>
        <dbReference type="EMBL" id="GFY26729.1"/>
    </source>
</evidence>
<dbReference type="Proteomes" id="UP000887159">
    <property type="component" value="Unassembled WGS sequence"/>
</dbReference>
<sequence length="146" mass="16091">MRGYGSGRLVLGVYDGGQMGPDFFGDVEPPDEPTARALSMHQRDAGVYRRKDMFHHGRAAYFFGGAATYTTTELSSGNDSKGAYVLTPARFIKPINNWGVSEDFPALENAIDRCAVTLRWFRTNEKKLSGQGKESALEFGSKEDAK</sequence>
<evidence type="ECO:0000313" key="3">
    <source>
        <dbReference type="Proteomes" id="UP000887159"/>
    </source>
</evidence>
<reference evidence="2" key="1">
    <citation type="submission" date="2020-08" db="EMBL/GenBank/DDBJ databases">
        <title>Multicomponent nature underlies the extraordinary mechanical properties of spider dragline silk.</title>
        <authorList>
            <person name="Kono N."/>
            <person name="Nakamura H."/>
            <person name="Mori M."/>
            <person name="Yoshida Y."/>
            <person name="Ohtoshi R."/>
            <person name="Malay A.D."/>
            <person name="Moran D.A.P."/>
            <person name="Tomita M."/>
            <person name="Numata K."/>
            <person name="Arakawa K."/>
        </authorList>
    </citation>
    <scope>NUCLEOTIDE SEQUENCE</scope>
</reference>
<protein>
    <submittedName>
        <fullName evidence="2">Uncharacterized protein</fullName>
    </submittedName>
</protein>
<comment type="caution">
    <text evidence="2">The sequence shown here is derived from an EMBL/GenBank/DDBJ whole genome shotgun (WGS) entry which is preliminary data.</text>
</comment>
<organism evidence="2 3">
    <name type="scientific">Trichonephila clavipes</name>
    <name type="common">Golden silk orbweaver</name>
    <name type="synonym">Nephila clavipes</name>
    <dbReference type="NCBI Taxonomy" id="2585209"/>
    <lineage>
        <taxon>Eukaryota</taxon>
        <taxon>Metazoa</taxon>
        <taxon>Ecdysozoa</taxon>
        <taxon>Arthropoda</taxon>
        <taxon>Chelicerata</taxon>
        <taxon>Arachnida</taxon>
        <taxon>Araneae</taxon>
        <taxon>Araneomorphae</taxon>
        <taxon>Entelegynae</taxon>
        <taxon>Araneoidea</taxon>
        <taxon>Nephilidae</taxon>
        <taxon>Trichonephila</taxon>
    </lineage>
</organism>